<evidence type="ECO:0000313" key="2">
    <source>
        <dbReference type="EMBL" id="TDG37830.1"/>
    </source>
</evidence>
<keyword evidence="1" id="KW-0732">Signal</keyword>
<dbReference type="EMBL" id="SJCY01000001">
    <property type="protein sequence ID" value="TDG37830.1"/>
    <property type="molecule type" value="Genomic_DNA"/>
</dbReference>
<feature type="chain" id="PRO_5020785842" evidence="1">
    <location>
        <begin position="21"/>
        <end position="671"/>
    </location>
</feature>
<accession>A0A4R5MPP8</accession>
<sequence>MKKSLSLLILTFFTCSLSFAQNNMDEFKKQFKGKSIEEIKEILVDQNKQLSSMIKLSSLSIKITPGKLDPKESKTSEKFSTSPKNKIVSAFNEKFDKLYFRQEVIYPNTYLGLDFSASSIMYSVNDYDSYGFPKPSLKLKKVYFKDGKTENQDQDIAGRDSDVVNEIKGTKWIDSIQLEATYYYPDGLSFINVSEKNPSHVLNDGKVILVDIKGNEINLKLSEKIKDKIIKVEGINASGKSIEQSGSSSSNIGSNFSVAFLQAMYKTGEDAIAKIDKKEYQNVDELIKYLYQNMPKEDKEKPENLTNVSYSFRGNITAVNIFFKPKGAIENYSFTLKNQADYIDGFIISKNKKGLFGLLDDKGKWVVEPTFEQLDQYKSDYFMGDVGDDGYRKVLWLDRKSQNLIPFKYRFYKDGPYFNKYYFIEDGVNGPKGIVNFNTNEILLAPTYDNVSEDGNFLVLTTQDQKSVIVDENLKTIMTVDGYNYKIHGNYIFKEKPYTKKEKFADYITLSRTEDIYNSSGKKINKEDYVIDTYDNFGMDSLLLVKNKAGKQFFINTKGDVVIDASKYKDVQFFSNGLAAVKNQLGKWGYINPKGDVIIPFAYTDPGVFSKYSALVESATDYMLIDKNNKPIKKFADGFRVRGVGKDAETLKYTNYNGNTYGSKGEIIREK</sequence>
<reference evidence="2 3" key="1">
    <citation type="submission" date="2019-02" db="EMBL/GenBank/DDBJ databases">
        <title>Pedobacter sp. nov., a novel speices isolated from soil of pinguins habitat in Antarcitica.</title>
        <authorList>
            <person name="He R.-H."/>
        </authorList>
    </citation>
    <scope>NUCLEOTIDE SEQUENCE [LARGE SCALE GENOMIC DNA]</scope>
    <source>
        <strain evidence="2 3">E01020</strain>
    </source>
</reference>
<dbReference type="InterPro" id="IPR032774">
    <property type="entry name" value="WG_beta_rep"/>
</dbReference>
<comment type="caution">
    <text evidence="2">The sequence shown here is derived from an EMBL/GenBank/DDBJ whole genome shotgun (WGS) entry which is preliminary data.</text>
</comment>
<organism evidence="2 3">
    <name type="scientific">Pedobacter changchengzhani</name>
    <dbReference type="NCBI Taxonomy" id="2529274"/>
    <lineage>
        <taxon>Bacteria</taxon>
        <taxon>Pseudomonadati</taxon>
        <taxon>Bacteroidota</taxon>
        <taxon>Sphingobacteriia</taxon>
        <taxon>Sphingobacteriales</taxon>
        <taxon>Sphingobacteriaceae</taxon>
        <taxon>Pedobacter</taxon>
    </lineage>
</organism>
<name>A0A4R5MPP8_9SPHI</name>
<dbReference type="Proteomes" id="UP000295668">
    <property type="component" value="Unassembled WGS sequence"/>
</dbReference>
<dbReference type="OrthoDB" id="632041at2"/>
<gene>
    <name evidence="2" type="ORF">EZJ43_01685</name>
</gene>
<dbReference type="PANTHER" id="PTHR37841">
    <property type="entry name" value="GLR2918 PROTEIN"/>
    <property type="match status" value="1"/>
</dbReference>
<dbReference type="AlphaFoldDB" id="A0A4R5MPP8"/>
<dbReference type="PANTHER" id="PTHR37841:SF1">
    <property type="entry name" value="DUF3298 DOMAIN-CONTAINING PROTEIN"/>
    <property type="match status" value="1"/>
</dbReference>
<proteinExistence type="predicted"/>
<evidence type="ECO:0000256" key="1">
    <source>
        <dbReference type="SAM" id="SignalP"/>
    </source>
</evidence>
<dbReference type="Pfam" id="PF14903">
    <property type="entry name" value="WG_beta_rep"/>
    <property type="match status" value="2"/>
</dbReference>
<protein>
    <submittedName>
        <fullName evidence="2">WG repeat-containing protein</fullName>
    </submittedName>
</protein>
<evidence type="ECO:0000313" key="3">
    <source>
        <dbReference type="Proteomes" id="UP000295668"/>
    </source>
</evidence>
<keyword evidence="3" id="KW-1185">Reference proteome</keyword>
<feature type="signal peptide" evidence="1">
    <location>
        <begin position="1"/>
        <end position="20"/>
    </location>
</feature>